<evidence type="ECO:0000313" key="2">
    <source>
        <dbReference type="Proteomes" id="UP000297910"/>
    </source>
</evidence>
<name>A0A4Z1FFJ8_9HELO</name>
<dbReference type="Proteomes" id="UP000297910">
    <property type="component" value="Unassembled WGS sequence"/>
</dbReference>
<dbReference type="CDD" id="cd09917">
    <property type="entry name" value="F-box_SF"/>
    <property type="match status" value="1"/>
</dbReference>
<protein>
    <recommendedName>
        <fullName evidence="3">F-box domain-containing protein</fullName>
    </recommendedName>
</protein>
<proteinExistence type="predicted"/>
<sequence>MNISKALKGSPPSLLDFSQQWPIMESICSGLNFRDIVSLSRTSKRFPTLPGTMWRTQLNINSILKHFVKVPEALRLKMAQTNVIIVGNTAFHFFDMSIRLEDGMCVIVGEEDDERVFKKFICEEEGYKYFEDSSPHIPDIRLPWEWPAVVRDDRDPPAPKIRDDKSSSSHTLIRVIHAIIPPILAALRCFPDTSSANYITWNKAYSLFPNSVLRHEALWLYGPHPGYDQMMPKYVKNGWTLLIPSPLEYSRKSSETKKANGK</sequence>
<evidence type="ECO:0008006" key="3">
    <source>
        <dbReference type="Google" id="ProtNLM"/>
    </source>
</evidence>
<accession>A0A4Z1FFJ8</accession>
<evidence type="ECO:0000313" key="1">
    <source>
        <dbReference type="EMBL" id="TGO23356.1"/>
    </source>
</evidence>
<organism evidence="1 2">
    <name type="scientific">Botrytis paeoniae</name>
    <dbReference type="NCBI Taxonomy" id="278948"/>
    <lineage>
        <taxon>Eukaryota</taxon>
        <taxon>Fungi</taxon>
        <taxon>Dikarya</taxon>
        <taxon>Ascomycota</taxon>
        <taxon>Pezizomycotina</taxon>
        <taxon>Leotiomycetes</taxon>
        <taxon>Helotiales</taxon>
        <taxon>Sclerotiniaceae</taxon>
        <taxon>Botrytis</taxon>
    </lineage>
</organism>
<reference evidence="1 2" key="1">
    <citation type="submission" date="2017-12" db="EMBL/GenBank/DDBJ databases">
        <title>Comparative genomics of Botrytis spp.</title>
        <authorList>
            <person name="Valero-Jimenez C.A."/>
            <person name="Tapia P."/>
            <person name="Veloso J."/>
            <person name="Silva-Moreno E."/>
            <person name="Staats M."/>
            <person name="Valdes J.H."/>
            <person name="Van Kan J.A.L."/>
        </authorList>
    </citation>
    <scope>NUCLEOTIDE SEQUENCE [LARGE SCALE GENOMIC DNA]</scope>
    <source>
        <strain evidence="1 2">Bp0003</strain>
    </source>
</reference>
<dbReference type="AlphaFoldDB" id="A0A4Z1FFJ8"/>
<dbReference type="EMBL" id="PQXI01000135">
    <property type="protein sequence ID" value="TGO23356.1"/>
    <property type="molecule type" value="Genomic_DNA"/>
</dbReference>
<comment type="caution">
    <text evidence="1">The sequence shown here is derived from an EMBL/GenBank/DDBJ whole genome shotgun (WGS) entry which is preliminary data.</text>
</comment>
<gene>
    <name evidence="1" type="ORF">BPAE_0135g00160</name>
</gene>
<keyword evidence="2" id="KW-1185">Reference proteome</keyword>